<reference evidence="3" key="1">
    <citation type="submission" date="2016-10" db="EMBL/GenBank/DDBJ databases">
        <authorList>
            <person name="Varghese N."/>
            <person name="Submissions S."/>
        </authorList>
    </citation>
    <scope>NUCLEOTIDE SEQUENCE [LARGE SCALE GENOMIC DNA]</scope>
    <source>
        <strain evidence="3">BL47</strain>
    </source>
</reference>
<sequence>MAIFDKATCEVRIDGAWRLMPLIEAHTQHRAADKRCPACHGRVHTQGSYAAQGTVAMAHRRTHDGCPRLPRYFTGEPKPHPQALD</sequence>
<feature type="region of interest" description="Disordered" evidence="1">
    <location>
        <begin position="66"/>
        <end position="85"/>
    </location>
</feature>
<dbReference type="RefSeq" id="WP_091721826.1">
    <property type="nucleotide sequence ID" value="NZ_FNHS01000023.1"/>
</dbReference>
<evidence type="ECO:0000313" key="3">
    <source>
        <dbReference type="Proteomes" id="UP000198704"/>
    </source>
</evidence>
<keyword evidence="3" id="KW-1185">Reference proteome</keyword>
<dbReference type="OrthoDB" id="7995520at2"/>
<evidence type="ECO:0000313" key="2">
    <source>
        <dbReference type="EMBL" id="SDO44790.1"/>
    </source>
</evidence>
<name>A0A1H0JMN6_9HYPH</name>
<dbReference type="Proteomes" id="UP000198704">
    <property type="component" value="Unassembled WGS sequence"/>
</dbReference>
<dbReference type="AlphaFoldDB" id="A0A1H0JMN6"/>
<evidence type="ECO:0000256" key="1">
    <source>
        <dbReference type="SAM" id="MobiDB-lite"/>
    </source>
</evidence>
<dbReference type="EMBL" id="FNHS01000023">
    <property type="protein sequence ID" value="SDO44790.1"/>
    <property type="molecule type" value="Genomic_DNA"/>
</dbReference>
<gene>
    <name evidence="2" type="ORF">SAMN05216360_12317</name>
</gene>
<proteinExistence type="predicted"/>
<dbReference type="STRING" id="582672.SAMN05216360_12317"/>
<protein>
    <submittedName>
        <fullName evidence="2">Uncharacterized protein</fullName>
    </submittedName>
</protein>
<organism evidence="2 3">
    <name type="scientific">Methylobacterium phyllostachyos</name>
    <dbReference type="NCBI Taxonomy" id="582672"/>
    <lineage>
        <taxon>Bacteria</taxon>
        <taxon>Pseudomonadati</taxon>
        <taxon>Pseudomonadota</taxon>
        <taxon>Alphaproteobacteria</taxon>
        <taxon>Hyphomicrobiales</taxon>
        <taxon>Methylobacteriaceae</taxon>
        <taxon>Methylobacterium</taxon>
    </lineage>
</organism>
<accession>A0A1H0JMN6</accession>